<protein>
    <submittedName>
        <fullName evidence="2">Tetratricopeptide repeat protein</fullName>
    </submittedName>
</protein>
<evidence type="ECO:0000313" key="2">
    <source>
        <dbReference type="EMBL" id="UPT23322.1"/>
    </source>
</evidence>
<dbReference type="PROSITE" id="PS50005">
    <property type="entry name" value="TPR"/>
    <property type="match status" value="1"/>
</dbReference>
<evidence type="ECO:0000256" key="1">
    <source>
        <dbReference type="PROSITE-ProRule" id="PRU00339"/>
    </source>
</evidence>
<accession>A0ABY4L6M2</accession>
<organism evidence="2 3">
    <name type="scientific">Thermobifida alba</name>
    <name type="common">Thermomonospora alba</name>
    <dbReference type="NCBI Taxonomy" id="53522"/>
    <lineage>
        <taxon>Bacteria</taxon>
        <taxon>Bacillati</taxon>
        <taxon>Actinomycetota</taxon>
        <taxon>Actinomycetes</taxon>
        <taxon>Streptosporangiales</taxon>
        <taxon>Nocardiopsidaceae</taxon>
        <taxon>Thermobifida</taxon>
    </lineage>
</organism>
<dbReference type="RefSeq" id="WP_248593744.1">
    <property type="nucleotide sequence ID" value="NZ_BAABEB010000012.1"/>
</dbReference>
<gene>
    <name evidence="2" type="ORF">FOF52_04195</name>
</gene>
<evidence type="ECO:0000313" key="3">
    <source>
        <dbReference type="Proteomes" id="UP000832041"/>
    </source>
</evidence>
<dbReference type="EMBL" id="CP051627">
    <property type="protein sequence ID" value="UPT23322.1"/>
    <property type="molecule type" value="Genomic_DNA"/>
</dbReference>
<sequence length="373" mass="38951">MPDSPASAPTLDDAEAALLCDQARDLAEAGRLDRAAALYERVAQQAGPRRRAQAGLGLAVVRELGGDTAAARRADEAAIATADAEFAPRAAYHLALLCEGEGDPAGAADAWRAVLDLGGGRHAAAAHHGLARLYEASGDHETARDHWQRALEASDDPVAVAEAARDRAERLLERGAADEAAEAVARGLAARETPALRALLGAVRVEQAIAEFDAAVAQDSGEDDPASVAVARELLARLLAVRGDAETAERVWHDGLGHRDGRVAALVRARLRRGFPEPDPEAVAQTGETGFWWDPYLEAAVASDSAPLLAGELFAALSRMYALLAVEAGGTGPAARPPAALAEALRVPDDYVWGAALREDVRARLRGTAPGAE</sequence>
<keyword evidence="1" id="KW-0802">TPR repeat</keyword>
<feature type="repeat" description="TPR" evidence="1">
    <location>
        <begin position="124"/>
        <end position="157"/>
    </location>
</feature>
<reference evidence="2 3" key="1">
    <citation type="submission" date="2020-04" db="EMBL/GenBank/DDBJ databases">
        <title>Thermobifida alba genome sequencing and assembly.</title>
        <authorList>
            <person name="Luzics S."/>
            <person name="Horvath B."/>
            <person name="Nagy I."/>
            <person name="Toth A."/>
            <person name="Nagy I."/>
            <person name="Kukolya J."/>
        </authorList>
    </citation>
    <scope>NUCLEOTIDE SEQUENCE [LARGE SCALE GENOMIC DNA]</scope>
    <source>
        <strain evidence="2 3">DSM 43795</strain>
    </source>
</reference>
<keyword evidence="3" id="KW-1185">Reference proteome</keyword>
<dbReference type="Proteomes" id="UP000832041">
    <property type="component" value="Chromosome"/>
</dbReference>
<dbReference type="InterPro" id="IPR011990">
    <property type="entry name" value="TPR-like_helical_dom_sf"/>
</dbReference>
<dbReference type="SMART" id="SM00028">
    <property type="entry name" value="TPR"/>
    <property type="match status" value="3"/>
</dbReference>
<dbReference type="InterPro" id="IPR019734">
    <property type="entry name" value="TPR_rpt"/>
</dbReference>
<dbReference type="Gene3D" id="1.25.40.10">
    <property type="entry name" value="Tetratricopeptide repeat domain"/>
    <property type="match status" value="2"/>
</dbReference>
<dbReference type="SUPFAM" id="SSF48452">
    <property type="entry name" value="TPR-like"/>
    <property type="match status" value="1"/>
</dbReference>
<proteinExistence type="predicted"/>
<name>A0ABY4L6M2_THEAE</name>